<keyword evidence="12 13" id="KW-0546">Nucleotide metabolism</keyword>
<gene>
    <name evidence="13" type="primary">ndk</name>
    <name evidence="18" type="ORF">B9Q02_00855</name>
</gene>
<keyword evidence="5 13" id="KW-0597">Phosphoprotein</keyword>
<dbReference type="SUPFAM" id="SSF54919">
    <property type="entry name" value="Nucleoside diphosphate kinase, NDK"/>
    <property type="match status" value="1"/>
</dbReference>
<evidence type="ECO:0000256" key="3">
    <source>
        <dbReference type="ARBA" id="ARBA00012966"/>
    </source>
</evidence>
<dbReference type="InterPro" id="IPR036850">
    <property type="entry name" value="NDK-like_dom_sf"/>
</dbReference>
<keyword evidence="9 13" id="KW-0418">Kinase</keyword>
<evidence type="ECO:0000256" key="12">
    <source>
        <dbReference type="ARBA" id="ARBA00023080"/>
    </source>
</evidence>
<dbReference type="GO" id="GO:0006241">
    <property type="term" value="P:CTP biosynthetic process"/>
    <property type="evidence" value="ECO:0007669"/>
    <property type="project" value="UniProtKB-UniRule"/>
</dbReference>
<dbReference type="Gene3D" id="3.30.70.141">
    <property type="entry name" value="Nucleoside diphosphate kinase-like domain"/>
    <property type="match status" value="1"/>
</dbReference>
<dbReference type="PROSITE" id="PS00469">
    <property type="entry name" value="NDPK"/>
    <property type="match status" value="1"/>
</dbReference>
<keyword evidence="11 13" id="KW-0460">Magnesium</keyword>
<keyword evidence="7 13" id="KW-0479">Metal-binding</keyword>
<feature type="active site" description="Pros-phosphohistidine intermediate" evidence="13 14">
    <location>
        <position position="117"/>
    </location>
</feature>
<keyword evidence="10 13" id="KW-0067">ATP-binding</keyword>
<dbReference type="SMART" id="SM00562">
    <property type="entry name" value="NDK"/>
    <property type="match status" value="1"/>
</dbReference>
<dbReference type="PROSITE" id="PS51374">
    <property type="entry name" value="NDPK_LIKE"/>
    <property type="match status" value="1"/>
</dbReference>
<evidence type="ECO:0000256" key="1">
    <source>
        <dbReference type="ARBA" id="ARBA00001946"/>
    </source>
</evidence>
<evidence type="ECO:0000256" key="4">
    <source>
        <dbReference type="ARBA" id="ARBA00017632"/>
    </source>
</evidence>
<feature type="binding site" evidence="13 14">
    <location>
        <position position="59"/>
    </location>
    <ligand>
        <name>ATP</name>
        <dbReference type="ChEBI" id="CHEBI:30616"/>
    </ligand>
</feature>
<sequence>MVLERTLLMIKPDGVEAKITGEVISRVERKGLKIVAIKKFLFTRELAEKFYAVHKNKPFFNELIEYITSGEVVALLVEGESAIKVVRNLVGPTDSTIAPPGTIRGDFGTSIQRNVVHASDSPESSQYEIKLIFG</sequence>
<evidence type="ECO:0000256" key="16">
    <source>
        <dbReference type="RuleBase" id="RU004013"/>
    </source>
</evidence>
<dbReference type="PANTHER" id="PTHR11349">
    <property type="entry name" value="NUCLEOSIDE DIPHOSPHATE KINASE"/>
    <property type="match status" value="1"/>
</dbReference>
<dbReference type="GO" id="GO:0004550">
    <property type="term" value="F:nucleoside diphosphate kinase activity"/>
    <property type="evidence" value="ECO:0007669"/>
    <property type="project" value="UniProtKB-UniRule"/>
</dbReference>
<feature type="binding site" evidence="13 14">
    <location>
        <position position="11"/>
    </location>
    <ligand>
        <name>ATP</name>
        <dbReference type="ChEBI" id="CHEBI:30616"/>
    </ligand>
</feature>
<evidence type="ECO:0000256" key="10">
    <source>
        <dbReference type="ARBA" id="ARBA00022840"/>
    </source>
</evidence>
<evidence type="ECO:0000256" key="8">
    <source>
        <dbReference type="ARBA" id="ARBA00022741"/>
    </source>
</evidence>
<evidence type="ECO:0000256" key="2">
    <source>
        <dbReference type="ARBA" id="ARBA00008142"/>
    </source>
</evidence>
<organism evidence="18 19">
    <name type="scientific">Candidatus Marsarchaeota G1 archaeon BE_D</name>
    <dbReference type="NCBI Taxonomy" id="1978156"/>
    <lineage>
        <taxon>Archaea</taxon>
        <taxon>Candidatus Marsarchaeota</taxon>
        <taxon>Candidatus Marsarchaeota group 1</taxon>
    </lineage>
</organism>
<keyword evidence="8 13" id="KW-0547">Nucleotide-binding</keyword>
<dbReference type="GO" id="GO:0006228">
    <property type="term" value="P:UTP biosynthetic process"/>
    <property type="evidence" value="ECO:0007669"/>
    <property type="project" value="UniProtKB-UniRule"/>
</dbReference>
<feature type="binding site" evidence="13 14">
    <location>
        <position position="114"/>
    </location>
    <ligand>
        <name>ATP</name>
        <dbReference type="ChEBI" id="CHEBI:30616"/>
    </ligand>
</feature>
<keyword evidence="13" id="KW-0963">Cytoplasm</keyword>
<dbReference type="EMBL" id="NEXD01000002">
    <property type="protein sequence ID" value="PSN86750.1"/>
    <property type="molecule type" value="Genomic_DNA"/>
</dbReference>
<evidence type="ECO:0000256" key="13">
    <source>
        <dbReference type="HAMAP-Rule" id="MF_00451"/>
    </source>
</evidence>
<evidence type="ECO:0000256" key="5">
    <source>
        <dbReference type="ARBA" id="ARBA00022553"/>
    </source>
</evidence>
<evidence type="ECO:0000256" key="7">
    <source>
        <dbReference type="ARBA" id="ARBA00022723"/>
    </source>
</evidence>
<comment type="catalytic activity">
    <reaction evidence="13">
        <text>a ribonucleoside 5'-diphosphate + ATP = a ribonucleoside 5'-triphosphate + ADP</text>
        <dbReference type="Rhea" id="RHEA:18113"/>
        <dbReference type="ChEBI" id="CHEBI:30616"/>
        <dbReference type="ChEBI" id="CHEBI:57930"/>
        <dbReference type="ChEBI" id="CHEBI:61557"/>
        <dbReference type="ChEBI" id="CHEBI:456216"/>
        <dbReference type="EC" id="2.7.4.6"/>
    </reaction>
</comment>
<dbReference type="GO" id="GO:0006183">
    <property type="term" value="P:GTP biosynthetic process"/>
    <property type="evidence" value="ECO:0007669"/>
    <property type="project" value="UniProtKB-UniRule"/>
</dbReference>
<accession>A0A2R6AK46</accession>
<feature type="binding site" evidence="13 14">
    <location>
        <position position="93"/>
    </location>
    <ligand>
        <name>ATP</name>
        <dbReference type="ChEBI" id="CHEBI:30616"/>
    </ligand>
</feature>
<reference evidence="18 19" key="1">
    <citation type="submission" date="2017-04" db="EMBL/GenBank/DDBJ databases">
        <title>Novel microbial lineages endemic to geothermal iron-oxide mats fill important gaps in the evolutionary history of Archaea.</title>
        <authorList>
            <person name="Jay Z.J."/>
            <person name="Beam J.P."/>
            <person name="Dlakic M."/>
            <person name="Rusch D.B."/>
            <person name="Kozubal M.A."/>
            <person name="Inskeep W.P."/>
        </authorList>
    </citation>
    <scope>NUCLEOTIDE SEQUENCE [LARGE SCALE GENOMIC DNA]</scope>
    <source>
        <strain evidence="18">BE_D</strain>
    </source>
</reference>
<keyword evidence="6 13" id="KW-0808">Transferase</keyword>
<dbReference type="InterPro" id="IPR023005">
    <property type="entry name" value="Nucleoside_diP_kinase_AS"/>
</dbReference>
<feature type="binding site" evidence="13 14">
    <location>
        <position position="104"/>
    </location>
    <ligand>
        <name>ATP</name>
        <dbReference type="ChEBI" id="CHEBI:30616"/>
    </ligand>
</feature>
<dbReference type="GO" id="GO:0005524">
    <property type="term" value="F:ATP binding"/>
    <property type="evidence" value="ECO:0007669"/>
    <property type="project" value="UniProtKB-UniRule"/>
</dbReference>
<comment type="cofactor">
    <cofactor evidence="1 13">
        <name>Mg(2+)</name>
        <dbReference type="ChEBI" id="CHEBI:18420"/>
    </cofactor>
</comment>
<protein>
    <recommendedName>
        <fullName evidence="4 13">Nucleoside diphosphate kinase</fullName>
        <shortName evidence="13">NDK</shortName>
        <shortName evidence="13">NDP kinase</shortName>
        <ecNumber evidence="3 13">2.7.4.6</ecNumber>
    </recommendedName>
    <alternativeName>
        <fullName evidence="13">Nucleoside-2-P kinase</fullName>
    </alternativeName>
</protein>
<feature type="domain" description="Nucleoside diphosphate kinase-like" evidence="17">
    <location>
        <begin position="3"/>
        <end position="134"/>
    </location>
</feature>
<dbReference type="HAMAP" id="MF_00451">
    <property type="entry name" value="NDP_kinase"/>
    <property type="match status" value="1"/>
</dbReference>
<comment type="catalytic activity">
    <reaction evidence="13 16">
        <text>a 2'-deoxyribonucleoside 5'-diphosphate + ATP = a 2'-deoxyribonucleoside 5'-triphosphate + ADP</text>
        <dbReference type="Rhea" id="RHEA:44640"/>
        <dbReference type="ChEBI" id="CHEBI:30616"/>
        <dbReference type="ChEBI" id="CHEBI:61560"/>
        <dbReference type="ChEBI" id="CHEBI:73316"/>
        <dbReference type="ChEBI" id="CHEBI:456216"/>
        <dbReference type="EC" id="2.7.4.6"/>
    </reaction>
</comment>
<dbReference type="Pfam" id="PF00334">
    <property type="entry name" value="NDK"/>
    <property type="match status" value="1"/>
</dbReference>
<dbReference type="GO" id="GO:0046872">
    <property type="term" value="F:metal ion binding"/>
    <property type="evidence" value="ECO:0007669"/>
    <property type="project" value="UniProtKB-KW"/>
</dbReference>
<dbReference type="InterPro" id="IPR034907">
    <property type="entry name" value="NDK-like_dom"/>
</dbReference>
<dbReference type="NCBIfam" id="NF001908">
    <property type="entry name" value="PRK00668.1"/>
    <property type="match status" value="1"/>
</dbReference>
<comment type="function">
    <text evidence="13">Major role in the synthesis of nucleoside triphosphates other than ATP. The ATP gamma phosphate is transferred to the NDP beta phosphate via a ping-pong mechanism, using a phosphorylated active-site intermediate.</text>
</comment>
<name>A0A2R6AK46_9ARCH</name>
<dbReference type="Proteomes" id="UP000240569">
    <property type="component" value="Unassembled WGS sequence"/>
</dbReference>
<evidence type="ECO:0000256" key="14">
    <source>
        <dbReference type="PROSITE-ProRule" id="PRU00706"/>
    </source>
</evidence>
<comment type="similarity">
    <text evidence="2 13 14 15">Belongs to the NDK family.</text>
</comment>
<evidence type="ECO:0000256" key="9">
    <source>
        <dbReference type="ARBA" id="ARBA00022777"/>
    </source>
</evidence>
<dbReference type="FunFam" id="3.30.70.141:FF:000003">
    <property type="entry name" value="Nucleoside diphosphate kinase"/>
    <property type="match status" value="1"/>
</dbReference>
<evidence type="ECO:0000256" key="6">
    <source>
        <dbReference type="ARBA" id="ARBA00022679"/>
    </source>
</evidence>
<evidence type="ECO:0000313" key="18">
    <source>
        <dbReference type="EMBL" id="PSN86750.1"/>
    </source>
</evidence>
<evidence type="ECO:0000259" key="17">
    <source>
        <dbReference type="SMART" id="SM00562"/>
    </source>
</evidence>
<proteinExistence type="inferred from homology"/>
<comment type="subcellular location">
    <subcellularLocation>
        <location evidence="13">Cytoplasm</location>
    </subcellularLocation>
</comment>
<dbReference type="PRINTS" id="PR01243">
    <property type="entry name" value="NUCDPKINASE"/>
</dbReference>
<dbReference type="EC" id="2.7.4.6" evidence="3 13"/>
<comment type="caution">
    <text evidence="18">The sequence shown here is derived from an EMBL/GenBank/DDBJ whole genome shotgun (WGS) entry which is preliminary data.</text>
</comment>
<dbReference type="GO" id="GO:0005737">
    <property type="term" value="C:cytoplasm"/>
    <property type="evidence" value="ECO:0007669"/>
    <property type="project" value="UniProtKB-SubCell"/>
</dbReference>
<dbReference type="AlphaFoldDB" id="A0A2R6AK46"/>
<evidence type="ECO:0000256" key="15">
    <source>
        <dbReference type="RuleBase" id="RU004011"/>
    </source>
</evidence>
<dbReference type="CDD" id="cd04413">
    <property type="entry name" value="NDPk_I"/>
    <property type="match status" value="1"/>
</dbReference>
<evidence type="ECO:0000256" key="11">
    <source>
        <dbReference type="ARBA" id="ARBA00022842"/>
    </source>
</evidence>
<evidence type="ECO:0000313" key="19">
    <source>
        <dbReference type="Proteomes" id="UP000240569"/>
    </source>
</evidence>
<dbReference type="InterPro" id="IPR001564">
    <property type="entry name" value="Nucleoside_diP_kinase"/>
</dbReference>
<feature type="binding site" evidence="13 14">
    <location>
        <position position="87"/>
    </location>
    <ligand>
        <name>ATP</name>
        <dbReference type="ChEBI" id="CHEBI:30616"/>
    </ligand>
</feature>